<evidence type="ECO:0000256" key="1">
    <source>
        <dbReference type="ARBA" id="ARBA00001946"/>
    </source>
</evidence>
<evidence type="ECO:0000256" key="2">
    <source>
        <dbReference type="ARBA" id="ARBA00004496"/>
    </source>
</evidence>
<dbReference type="InterPro" id="IPR050065">
    <property type="entry name" value="GlmU-like"/>
</dbReference>
<dbReference type="Gene3D" id="2.160.10.10">
    <property type="entry name" value="Hexapeptide repeat proteins"/>
    <property type="match status" value="1"/>
</dbReference>
<dbReference type="PANTHER" id="PTHR43584">
    <property type="entry name" value="NUCLEOTIDYL TRANSFERASE"/>
    <property type="match status" value="1"/>
</dbReference>
<evidence type="ECO:0000256" key="16">
    <source>
        <dbReference type="ARBA" id="ARBA00048493"/>
    </source>
</evidence>
<name>A0A235BWI0_UNCW3</name>
<evidence type="ECO:0000256" key="15">
    <source>
        <dbReference type="ARBA" id="ARBA00048247"/>
    </source>
</evidence>
<protein>
    <recommendedName>
        <fullName evidence="18">MobA-like NTP transferase domain-containing protein</fullName>
    </recommendedName>
</protein>
<keyword evidence="11" id="KW-0573">Peptidoglycan synthesis</keyword>
<comment type="subcellular location">
    <subcellularLocation>
        <location evidence="2">Cytoplasm</location>
    </subcellularLocation>
</comment>
<dbReference type="GO" id="GO:0019134">
    <property type="term" value="F:glucosamine-1-phosphate N-acetyltransferase activity"/>
    <property type="evidence" value="ECO:0007669"/>
    <property type="project" value="UniProtKB-EC"/>
</dbReference>
<reference evidence="19 20" key="1">
    <citation type="submission" date="2017-07" db="EMBL/GenBank/DDBJ databases">
        <title>Recovery of genomes from metagenomes via a dereplication, aggregation, and scoring strategy.</title>
        <authorList>
            <person name="Sieber C.M."/>
            <person name="Probst A.J."/>
            <person name="Sharrar A."/>
            <person name="Thomas B.C."/>
            <person name="Hess M."/>
            <person name="Tringe S.G."/>
            <person name="Banfield J.F."/>
        </authorList>
    </citation>
    <scope>NUCLEOTIDE SEQUENCE [LARGE SCALE GENOMIC DNA]</scope>
    <source>
        <strain evidence="19">JGI_Cruoil_03_44_89</strain>
    </source>
</reference>
<dbReference type="GO" id="GO:0046872">
    <property type="term" value="F:metal ion binding"/>
    <property type="evidence" value="ECO:0007669"/>
    <property type="project" value="UniProtKB-KW"/>
</dbReference>
<dbReference type="SUPFAM" id="SSF53448">
    <property type="entry name" value="Nucleotide-diphospho-sugar transferases"/>
    <property type="match status" value="1"/>
</dbReference>
<dbReference type="PANTHER" id="PTHR43584:SF3">
    <property type="entry name" value="BIFUNCTIONAL PROTEIN GLMU"/>
    <property type="match status" value="1"/>
</dbReference>
<dbReference type="InterPro" id="IPR029044">
    <property type="entry name" value="Nucleotide-diphossugar_trans"/>
</dbReference>
<evidence type="ECO:0000256" key="17">
    <source>
        <dbReference type="ARBA" id="ARBA00049628"/>
    </source>
</evidence>
<evidence type="ECO:0000256" key="9">
    <source>
        <dbReference type="ARBA" id="ARBA00022842"/>
    </source>
</evidence>
<dbReference type="Pfam" id="PF00132">
    <property type="entry name" value="Hexapep"/>
    <property type="match status" value="1"/>
</dbReference>
<dbReference type="GO" id="GO:0009252">
    <property type="term" value="P:peptidoglycan biosynthetic process"/>
    <property type="evidence" value="ECO:0007669"/>
    <property type="project" value="UniProtKB-KW"/>
</dbReference>
<comment type="cofactor">
    <cofactor evidence="1">
        <name>Mg(2+)</name>
        <dbReference type="ChEBI" id="CHEBI:18420"/>
    </cofactor>
</comment>
<evidence type="ECO:0000256" key="12">
    <source>
        <dbReference type="ARBA" id="ARBA00023268"/>
    </source>
</evidence>
<dbReference type="SUPFAM" id="SSF51161">
    <property type="entry name" value="Trimeric LpxA-like enzymes"/>
    <property type="match status" value="1"/>
</dbReference>
<dbReference type="InterPro" id="IPR025877">
    <property type="entry name" value="MobA-like_NTP_Trfase"/>
</dbReference>
<organism evidence="19 20">
    <name type="scientific">candidate division WOR-3 bacterium JGI_Cruoil_03_44_89</name>
    <dbReference type="NCBI Taxonomy" id="1973748"/>
    <lineage>
        <taxon>Bacteria</taxon>
        <taxon>Bacteria division WOR-3</taxon>
    </lineage>
</organism>
<comment type="catalytic activity">
    <reaction evidence="15">
        <text>alpha-D-glucosamine 1-phosphate + acetyl-CoA = N-acetyl-alpha-D-glucosamine 1-phosphate + CoA + H(+)</text>
        <dbReference type="Rhea" id="RHEA:13725"/>
        <dbReference type="ChEBI" id="CHEBI:15378"/>
        <dbReference type="ChEBI" id="CHEBI:57287"/>
        <dbReference type="ChEBI" id="CHEBI:57288"/>
        <dbReference type="ChEBI" id="CHEBI:57776"/>
        <dbReference type="ChEBI" id="CHEBI:58516"/>
        <dbReference type="EC" id="2.3.1.157"/>
    </reaction>
</comment>
<comment type="catalytic activity">
    <reaction evidence="16">
        <text>N-acetyl-alpha-D-glucosamine 1-phosphate + UTP + H(+) = UDP-N-acetyl-alpha-D-glucosamine + diphosphate</text>
        <dbReference type="Rhea" id="RHEA:13509"/>
        <dbReference type="ChEBI" id="CHEBI:15378"/>
        <dbReference type="ChEBI" id="CHEBI:33019"/>
        <dbReference type="ChEBI" id="CHEBI:46398"/>
        <dbReference type="ChEBI" id="CHEBI:57705"/>
        <dbReference type="ChEBI" id="CHEBI:57776"/>
        <dbReference type="EC" id="2.7.7.23"/>
    </reaction>
</comment>
<feature type="domain" description="MobA-like NTP transferase" evidence="18">
    <location>
        <begin position="6"/>
        <end position="115"/>
    </location>
</feature>
<evidence type="ECO:0000259" key="18">
    <source>
        <dbReference type="Pfam" id="PF12804"/>
    </source>
</evidence>
<dbReference type="AlphaFoldDB" id="A0A235BWI0"/>
<dbReference type="Gene3D" id="3.90.550.10">
    <property type="entry name" value="Spore Coat Polysaccharide Biosynthesis Protein SpsA, Chain A"/>
    <property type="match status" value="1"/>
</dbReference>
<keyword evidence="7" id="KW-0548">Nucleotidyltransferase</keyword>
<comment type="function">
    <text evidence="17">Catalyzes the last two sequential reactions in the de novo biosynthetic pathway for UDP-N-acetylglucosamine (UDP-GlcNAc). The C-terminal domain catalyzes the transfer of acetyl group from acetyl coenzyme A to glucosamine-1-phosphate (GlcN-1-P) to produce N-acetylglucosamine-1-phosphate (GlcNAc-1-P), which is converted into UDP-GlcNAc by the transfer of uridine 5-monophosphate (from uridine 5-triphosphate), a reaction catalyzed by the N-terminal domain.</text>
</comment>
<evidence type="ECO:0000256" key="6">
    <source>
        <dbReference type="ARBA" id="ARBA00022679"/>
    </source>
</evidence>
<dbReference type="GO" id="GO:0003977">
    <property type="term" value="F:UDP-N-acetylglucosamine diphosphorylase activity"/>
    <property type="evidence" value="ECO:0007669"/>
    <property type="project" value="UniProtKB-EC"/>
</dbReference>
<keyword evidence="14" id="KW-0961">Cell wall biogenesis/degradation</keyword>
<dbReference type="GO" id="GO:0071555">
    <property type="term" value="P:cell wall organization"/>
    <property type="evidence" value="ECO:0007669"/>
    <property type="project" value="UniProtKB-KW"/>
</dbReference>
<evidence type="ECO:0000256" key="11">
    <source>
        <dbReference type="ARBA" id="ARBA00022984"/>
    </source>
</evidence>
<keyword evidence="13" id="KW-0012">Acyltransferase</keyword>
<keyword evidence="10" id="KW-0133">Cell shape</keyword>
<keyword evidence="8" id="KW-0479">Metal-binding</keyword>
<comment type="caution">
    <text evidence="19">The sequence shown here is derived from an EMBL/GenBank/DDBJ whole genome shotgun (WGS) entry which is preliminary data.</text>
</comment>
<keyword evidence="6" id="KW-0808">Transferase</keyword>
<dbReference type="GO" id="GO:0005737">
    <property type="term" value="C:cytoplasm"/>
    <property type="evidence" value="ECO:0007669"/>
    <property type="project" value="UniProtKB-SubCell"/>
</dbReference>
<evidence type="ECO:0000256" key="13">
    <source>
        <dbReference type="ARBA" id="ARBA00023315"/>
    </source>
</evidence>
<comment type="similarity">
    <text evidence="3">In the C-terminal section; belongs to the transferase hexapeptide repeat family.</text>
</comment>
<dbReference type="InterPro" id="IPR001451">
    <property type="entry name" value="Hexapep"/>
</dbReference>
<keyword evidence="12" id="KW-0511">Multifunctional enzyme</keyword>
<evidence type="ECO:0000256" key="5">
    <source>
        <dbReference type="ARBA" id="ARBA00022490"/>
    </source>
</evidence>
<keyword evidence="5" id="KW-0963">Cytoplasm</keyword>
<sequence length="309" mass="34013">MAGFSVVILAAGEGKRFHSRIPKVLHPICGKPMVSYIVDAARELKPKRVVMVVQRDRAPDIDGVEFVVQESPRGTGDALLAAEPLLDEEEDVLVLPGDVPLITSSTLLSLLKLHGGSFCTILTTLLEDPTSYGRIVKSGEEVVKIVEERDATQKEREIREVNTSIYMFKTSAVFESLKDLSPENAQEEYYLTDVVGIVREKGYRIGTFLAEDSEEVIGVNDRSALSYVGEILQKRIIRRHQLLGVTISPPVVVDYDVKIGRDTTVHPFTALYGKTVIGEGCIIGPNAVIVDSYIPSGTVVKPFSIFNRQ</sequence>
<evidence type="ECO:0000256" key="10">
    <source>
        <dbReference type="ARBA" id="ARBA00022960"/>
    </source>
</evidence>
<dbReference type="EMBL" id="NOZQ01000054">
    <property type="protein sequence ID" value="OYD16723.1"/>
    <property type="molecule type" value="Genomic_DNA"/>
</dbReference>
<keyword evidence="9" id="KW-0460">Magnesium</keyword>
<proteinExistence type="inferred from homology"/>
<evidence type="ECO:0000313" key="19">
    <source>
        <dbReference type="EMBL" id="OYD16723.1"/>
    </source>
</evidence>
<accession>A0A235BWI0</accession>
<dbReference type="Pfam" id="PF12804">
    <property type="entry name" value="NTP_transf_3"/>
    <property type="match status" value="1"/>
</dbReference>
<evidence type="ECO:0000256" key="4">
    <source>
        <dbReference type="ARBA" id="ARBA00007947"/>
    </source>
</evidence>
<evidence type="ECO:0000256" key="3">
    <source>
        <dbReference type="ARBA" id="ARBA00007707"/>
    </source>
</evidence>
<dbReference type="GO" id="GO:0008360">
    <property type="term" value="P:regulation of cell shape"/>
    <property type="evidence" value="ECO:0007669"/>
    <property type="project" value="UniProtKB-KW"/>
</dbReference>
<comment type="similarity">
    <text evidence="4">In the N-terminal section; belongs to the N-acetylglucosamine-1-phosphate uridyltransferase family.</text>
</comment>
<dbReference type="Proteomes" id="UP000215215">
    <property type="component" value="Unassembled WGS sequence"/>
</dbReference>
<evidence type="ECO:0000313" key="20">
    <source>
        <dbReference type="Proteomes" id="UP000215215"/>
    </source>
</evidence>
<dbReference type="InterPro" id="IPR011004">
    <property type="entry name" value="Trimer_LpxA-like_sf"/>
</dbReference>
<evidence type="ECO:0000256" key="7">
    <source>
        <dbReference type="ARBA" id="ARBA00022695"/>
    </source>
</evidence>
<evidence type="ECO:0000256" key="8">
    <source>
        <dbReference type="ARBA" id="ARBA00022723"/>
    </source>
</evidence>
<gene>
    <name evidence="19" type="ORF">CH333_02820</name>
</gene>
<dbReference type="CDD" id="cd02540">
    <property type="entry name" value="GT2_GlmU_N_bac"/>
    <property type="match status" value="1"/>
</dbReference>
<evidence type="ECO:0000256" key="14">
    <source>
        <dbReference type="ARBA" id="ARBA00023316"/>
    </source>
</evidence>